<feature type="transmembrane region" description="Helical" evidence="1">
    <location>
        <begin position="235"/>
        <end position="256"/>
    </location>
</feature>
<keyword evidence="1" id="KW-0812">Transmembrane</keyword>
<feature type="transmembrane region" description="Helical" evidence="1">
    <location>
        <begin position="167"/>
        <end position="184"/>
    </location>
</feature>
<comment type="caution">
    <text evidence="2">The sequence shown here is derived from an EMBL/GenBank/DDBJ whole genome shotgun (WGS) entry which is preliminary data.</text>
</comment>
<dbReference type="AlphaFoldDB" id="A0A8H7IYB5"/>
<sequence>MACALSPSASAFSTMLSAFIGSVINGLCSGMMIAFITGWLSWLAVLRILAAGAYELYLAFKAGTNLDAVDGTCYESIEMGGSVIAAASSTDRSRDREVVIPNSLTTTTAAQPSKPLHRSWNPMLAPPEKTVTPFGWLGWTWSAIYTPLSQSIWLGVHMRSAPGLVQFVRALAIGVSALGLTFDYKQRYAAAVGWRWGTWAFVAFNVWNAAACVLLGAEALLLLIHGAMAVERVPVPLLVVYPVFAIVWAVVSWRLLPPIDGARPGVNVFADVLMGAFAGLFVAAPAFVLWRNSKFSEDYLSNGSEVSGMDLGEFLACEGGSFWEKFAAVMP</sequence>
<name>A0A8H7IYB5_9PLEO</name>
<dbReference type="OrthoDB" id="3754585at2759"/>
<accession>A0A8H7IYB5</accession>
<dbReference type="Proteomes" id="UP000651452">
    <property type="component" value="Unassembled WGS sequence"/>
</dbReference>
<evidence type="ECO:0000313" key="3">
    <source>
        <dbReference type="Proteomes" id="UP000651452"/>
    </source>
</evidence>
<organism evidence="2 3">
    <name type="scientific">Ascochyta lentis</name>
    <dbReference type="NCBI Taxonomy" id="205686"/>
    <lineage>
        <taxon>Eukaryota</taxon>
        <taxon>Fungi</taxon>
        <taxon>Dikarya</taxon>
        <taxon>Ascomycota</taxon>
        <taxon>Pezizomycotina</taxon>
        <taxon>Dothideomycetes</taxon>
        <taxon>Pleosporomycetidae</taxon>
        <taxon>Pleosporales</taxon>
        <taxon>Pleosporineae</taxon>
        <taxon>Didymellaceae</taxon>
        <taxon>Ascochyta</taxon>
    </lineage>
</organism>
<evidence type="ECO:0000313" key="2">
    <source>
        <dbReference type="EMBL" id="KAF9692847.1"/>
    </source>
</evidence>
<gene>
    <name evidence="2" type="ORF">EKO04_009328</name>
</gene>
<feature type="transmembrane region" description="Helical" evidence="1">
    <location>
        <begin position="268"/>
        <end position="290"/>
    </location>
</feature>
<keyword evidence="1" id="KW-0472">Membrane</keyword>
<keyword evidence="1" id="KW-1133">Transmembrane helix</keyword>
<protein>
    <submittedName>
        <fullName evidence="2">Uncharacterized protein</fullName>
    </submittedName>
</protein>
<feature type="transmembrane region" description="Helical" evidence="1">
    <location>
        <begin position="12"/>
        <end position="36"/>
    </location>
</feature>
<keyword evidence="3" id="KW-1185">Reference proteome</keyword>
<evidence type="ECO:0000256" key="1">
    <source>
        <dbReference type="SAM" id="Phobius"/>
    </source>
</evidence>
<dbReference type="EMBL" id="RZGK01000017">
    <property type="protein sequence ID" value="KAF9692847.1"/>
    <property type="molecule type" value="Genomic_DNA"/>
</dbReference>
<proteinExistence type="predicted"/>
<reference evidence="2" key="1">
    <citation type="submission" date="2018-12" db="EMBL/GenBank/DDBJ databases">
        <authorList>
            <person name="Syme R.A."/>
            <person name="Farfan-Caceres L."/>
            <person name="Lichtenzveig J."/>
        </authorList>
    </citation>
    <scope>NUCLEOTIDE SEQUENCE</scope>
    <source>
        <strain evidence="2">Al4</strain>
    </source>
</reference>
<reference evidence="2" key="2">
    <citation type="submission" date="2020-09" db="EMBL/GenBank/DDBJ databases">
        <title>Reference genome assembly for Australian Ascochyta lentis isolate Al4.</title>
        <authorList>
            <person name="Lee R.C."/>
            <person name="Farfan-Caceres L.M."/>
            <person name="Debler J.W."/>
            <person name="Williams A.H."/>
            <person name="Henares B.M."/>
        </authorList>
    </citation>
    <scope>NUCLEOTIDE SEQUENCE</scope>
    <source>
        <strain evidence="2">Al4</strain>
    </source>
</reference>
<feature type="transmembrane region" description="Helical" evidence="1">
    <location>
        <begin position="196"/>
        <end position="223"/>
    </location>
</feature>